<dbReference type="GO" id="GO:0098797">
    <property type="term" value="C:plasma membrane protein complex"/>
    <property type="evidence" value="ECO:0007669"/>
    <property type="project" value="TreeGrafter"/>
</dbReference>
<accession>A0A5C6BYD9</accession>
<evidence type="ECO:0000313" key="11">
    <source>
        <dbReference type="Proteomes" id="UP000319908"/>
    </source>
</evidence>
<evidence type="ECO:0000313" key="10">
    <source>
        <dbReference type="EMBL" id="TWU16908.1"/>
    </source>
</evidence>
<dbReference type="Pfam" id="PF02687">
    <property type="entry name" value="FtsX"/>
    <property type="match status" value="1"/>
</dbReference>
<dbReference type="Proteomes" id="UP000319908">
    <property type="component" value="Unassembled WGS sequence"/>
</dbReference>
<feature type="domain" description="ABC3 transporter permease C-terminal" evidence="9">
    <location>
        <begin position="422"/>
        <end position="556"/>
    </location>
</feature>
<comment type="caution">
    <text evidence="10">The sequence shown here is derived from an EMBL/GenBank/DDBJ whole genome shotgun (WGS) entry which is preliminary data.</text>
</comment>
<proteinExistence type="inferred from homology"/>
<dbReference type="InterPro" id="IPR003838">
    <property type="entry name" value="ABC3_permease_C"/>
</dbReference>
<feature type="transmembrane region" description="Helical" evidence="8">
    <location>
        <begin position="523"/>
        <end position="546"/>
    </location>
</feature>
<dbReference type="EMBL" id="SJPU01000002">
    <property type="protein sequence ID" value="TWU16908.1"/>
    <property type="molecule type" value="Genomic_DNA"/>
</dbReference>
<evidence type="ECO:0000256" key="4">
    <source>
        <dbReference type="ARBA" id="ARBA00022692"/>
    </source>
</evidence>
<reference evidence="10 11" key="1">
    <citation type="journal article" date="2020" name="Antonie Van Leeuwenhoek">
        <title>Rhodopirellula heiligendammensis sp. nov., Rhodopirellula pilleata sp. nov., and Rhodopirellula solitaria sp. nov. isolated from natural or artificial marine surfaces in Northern Germany and California, USA, and emended description of the genus Rhodopirellula.</title>
        <authorList>
            <person name="Kallscheuer N."/>
            <person name="Wiegand S."/>
            <person name="Jogler M."/>
            <person name="Boedeker C."/>
            <person name="Peeters S.H."/>
            <person name="Rast P."/>
            <person name="Heuer A."/>
            <person name="Jetten M.S.M."/>
            <person name="Rohde M."/>
            <person name="Jogler C."/>
        </authorList>
    </citation>
    <scope>NUCLEOTIDE SEQUENCE [LARGE SCALE GENOMIC DNA]</scope>
    <source>
        <strain evidence="10 11">Poly21</strain>
    </source>
</reference>
<comment type="similarity">
    <text evidence="2">Belongs to the ABC-4 integral membrane protein family. LolC/E subfamily.</text>
</comment>
<dbReference type="OrthoDB" id="9808461at2"/>
<feature type="transmembrane region" description="Helical" evidence="8">
    <location>
        <begin position="466"/>
        <end position="491"/>
    </location>
</feature>
<dbReference type="GO" id="GO:0044874">
    <property type="term" value="P:lipoprotein localization to outer membrane"/>
    <property type="evidence" value="ECO:0007669"/>
    <property type="project" value="TreeGrafter"/>
</dbReference>
<feature type="transmembrane region" description="Helical" evidence="8">
    <location>
        <begin position="423"/>
        <end position="445"/>
    </location>
</feature>
<evidence type="ECO:0000256" key="2">
    <source>
        <dbReference type="ARBA" id="ARBA00005236"/>
    </source>
</evidence>
<dbReference type="PANTHER" id="PTHR30489">
    <property type="entry name" value="LIPOPROTEIN-RELEASING SYSTEM TRANSMEMBRANE PROTEIN LOLE"/>
    <property type="match status" value="1"/>
</dbReference>
<comment type="subcellular location">
    <subcellularLocation>
        <location evidence="1">Cell membrane</location>
        <topology evidence="1">Multi-pass membrane protein</topology>
    </subcellularLocation>
</comment>
<organism evidence="10 11">
    <name type="scientific">Allorhodopirellula heiligendammensis</name>
    <dbReference type="NCBI Taxonomy" id="2714739"/>
    <lineage>
        <taxon>Bacteria</taxon>
        <taxon>Pseudomonadati</taxon>
        <taxon>Planctomycetota</taxon>
        <taxon>Planctomycetia</taxon>
        <taxon>Pirellulales</taxon>
        <taxon>Pirellulaceae</taxon>
        <taxon>Allorhodopirellula</taxon>
    </lineage>
</organism>
<evidence type="ECO:0000256" key="8">
    <source>
        <dbReference type="SAM" id="Phobius"/>
    </source>
</evidence>
<keyword evidence="3" id="KW-1003">Cell membrane</keyword>
<keyword evidence="10" id="KW-0449">Lipoprotein</keyword>
<name>A0A5C6BYD9_9BACT</name>
<keyword evidence="5 8" id="KW-1133">Transmembrane helix</keyword>
<feature type="transmembrane region" description="Helical" evidence="8">
    <location>
        <begin position="15"/>
        <end position="38"/>
    </location>
</feature>
<evidence type="ECO:0000256" key="6">
    <source>
        <dbReference type="ARBA" id="ARBA00023136"/>
    </source>
</evidence>
<evidence type="ECO:0000256" key="5">
    <source>
        <dbReference type="ARBA" id="ARBA00022989"/>
    </source>
</evidence>
<dbReference type="AlphaFoldDB" id="A0A5C6BYD9"/>
<evidence type="ECO:0000259" key="9">
    <source>
        <dbReference type="Pfam" id="PF02687"/>
    </source>
</evidence>
<keyword evidence="4 8" id="KW-0812">Transmembrane</keyword>
<feature type="region of interest" description="Disordered" evidence="7">
    <location>
        <begin position="186"/>
        <end position="210"/>
    </location>
</feature>
<dbReference type="InterPro" id="IPR051447">
    <property type="entry name" value="Lipoprotein-release_system"/>
</dbReference>
<sequence length="563" mass="61466">MYRLLLCFRYLRTRYIALASIISVTLGVATLIVVNSVMSGFSAEMHERLHGLASDILVECHASGGMPDPDAHLAEIKRIVGDDLEGASVSVHVPSMLGIDFNGQLITRHVNLVGIDAATYDKVSQFGRYLIHPENQKQVDFDLRETGFAENRENFPASGWHYRRARVAYERALAEERARVEAINREAEKLSSGKPARHQSKDHASDSNRTVRLGVHEQSQGQEAVAGLIEDDENSENTNTFASAGPLFGGLLPPELGGGVGAAKHAVFDPAKEQYPGIILGISTCSNKLRDDAGNVRDHYYCRPGDDVRMMFPSASENPKVLNDKFTVVDLYESGMSEYDSTFAFVRLDELQEMRGMIDPITGVKSVTTIQLKLVEGADLNAVRDALRDRFPPDTFAYSIQTWRDMQGPLLAAVRLETTILNILLFLIIAVAGFGILATFFMIVVEKTRDIGTLKALGASGGGVMSIFLSYGLLLGIVGSGVGLLGGILFVEHINEIAGVIEKITGQEVFDPTVYYFTEIPTILNPFTLAWVMAGAVAIATTASVLPAMRAARMHPVTALRFE</sequence>
<evidence type="ECO:0000256" key="7">
    <source>
        <dbReference type="SAM" id="MobiDB-lite"/>
    </source>
</evidence>
<evidence type="ECO:0000256" key="1">
    <source>
        <dbReference type="ARBA" id="ARBA00004651"/>
    </source>
</evidence>
<protein>
    <submittedName>
        <fullName evidence="10">Lipoprotein-releasing system transmembrane protein LolE</fullName>
    </submittedName>
</protein>
<dbReference type="PANTHER" id="PTHR30489:SF0">
    <property type="entry name" value="LIPOPROTEIN-RELEASING SYSTEM TRANSMEMBRANE PROTEIN LOLE"/>
    <property type="match status" value="1"/>
</dbReference>
<gene>
    <name evidence="10" type="primary">lolE</name>
    <name evidence="10" type="ORF">Poly21_41160</name>
</gene>
<keyword evidence="6 8" id="KW-0472">Membrane</keyword>
<evidence type="ECO:0000256" key="3">
    <source>
        <dbReference type="ARBA" id="ARBA00022475"/>
    </source>
</evidence>
<dbReference type="RefSeq" id="WP_146408447.1">
    <property type="nucleotide sequence ID" value="NZ_SJPU01000002.1"/>
</dbReference>
<keyword evidence="11" id="KW-1185">Reference proteome</keyword>